<evidence type="ECO:0000256" key="1">
    <source>
        <dbReference type="SAM" id="MobiDB-lite"/>
    </source>
</evidence>
<dbReference type="Proteomes" id="UP000245207">
    <property type="component" value="Unassembled WGS sequence"/>
</dbReference>
<dbReference type="InterPro" id="IPR008507">
    <property type="entry name" value="DUF789"/>
</dbReference>
<sequence length="232" mass="26328">MSKSSNWVKKDRFYSPPAMRKQTNLDQFMKHTTPFVTAQHFPKSSTKGWRSHEDDYHPYFVLGDLWESLKEWSAYGVGVPLVLNERDSVVQYYAPSLSAIQLYVDPSTPTMSLRRPSEDSDYESSRATSSDGSYEAGADAVRGPQTRKNVNSVAGSFNKLMIRADLLVGCDSDEGEIRNPPGHLIFEYFERASPFQREPLANKIADLELKFPELKTLRSCDLTQSSWISVAW</sequence>
<comment type="caution">
    <text evidence="2">The sequence shown here is derived from an EMBL/GenBank/DDBJ whole genome shotgun (WGS) entry which is preliminary data.</text>
</comment>
<dbReference type="AlphaFoldDB" id="A0A2U1LD86"/>
<proteinExistence type="predicted"/>
<name>A0A2U1LD86_ARTAN</name>
<accession>A0A2U1LD86</accession>
<feature type="region of interest" description="Disordered" evidence="1">
    <location>
        <begin position="108"/>
        <end position="142"/>
    </location>
</feature>
<gene>
    <name evidence="2" type="ORF">CTI12_AA480960</name>
</gene>
<dbReference type="PANTHER" id="PTHR31343">
    <property type="entry name" value="T15D22.8"/>
    <property type="match status" value="1"/>
</dbReference>
<dbReference type="EMBL" id="PKPP01010027">
    <property type="protein sequence ID" value="PWA46965.1"/>
    <property type="molecule type" value="Genomic_DNA"/>
</dbReference>
<protein>
    <submittedName>
        <fullName evidence="2">Uncharacterized protein</fullName>
    </submittedName>
</protein>
<evidence type="ECO:0000313" key="2">
    <source>
        <dbReference type="EMBL" id="PWA46965.1"/>
    </source>
</evidence>
<evidence type="ECO:0000313" key="3">
    <source>
        <dbReference type="Proteomes" id="UP000245207"/>
    </source>
</evidence>
<organism evidence="2 3">
    <name type="scientific">Artemisia annua</name>
    <name type="common">Sweet wormwood</name>
    <dbReference type="NCBI Taxonomy" id="35608"/>
    <lineage>
        <taxon>Eukaryota</taxon>
        <taxon>Viridiplantae</taxon>
        <taxon>Streptophyta</taxon>
        <taxon>Embryophyta</taxon>
        <taxon>Tracheophyta</taxon>
        <taxon>Spermatophyta</taxon>
        <taxon>Magnoliopsida</taxon>
        <taxon>eudicotyledons</taxon>
        <taxon>Gunneridae</taxon>
        <taxon>Pentapetalae</taxon>
        <taxon>asterids</taxon>
        <taxon>campanulids</taxon>
        <taxon>Asterales</taxon>
        <taxon>Asteraceae</taxon>
        <taxon>Asteroideae</taxon>
        <taxon>Anthemideae</taxon>
        <taxon>Artemisiinae</taxon>
        <taxon>Artemisia</taxon>
    </lineage>
</organism>
<dbReference type="Pfam" id="PF05623">
    <property type="entry name" value="DUF789"/>
    <property type="match status" value="1"/>
</dbReference>
<reference evidence="2 3" key="1">
    <citation type="journal article" date="2018" name="Mol. Plant">
        <title>The genome of Artemisia annua provides insight into the evolution of Asteraceae family and artemisinin biosynthesis.</title>
        <authorList>
            <person name="Shen Q."/>
            <person name="Zhang L."/>
            <person name="Liao Z."/>
            <person name="Wang S."/>
            <person name="Yan T."/>
            <person name="Shi P."/>
            <person name="Liu M."/>
            <person name="Fu X."/>
            <person name="Pan Q."/>
            <person name="Wang Y."/>
            <person name="Lv Z."/>
            <person name="Lu X."/>
            <person name="Zhang F."/>
            <person name="Jiang W."/>
            <person name="Ma Y."/>
            <person name="Chen M."/>
            <person name="Hao X."/>
            <person name="Li L."/>
            <person name="Tang Y."/>
            <person name="Lv G."/>
            <person name="Zhou Y."/>
            <person name="Sun X."/>
            <person name="Brodelius P.E."/>
            <person name="Rose J.K.C."/>
            <person name="Tang K."/>
        </authorList>
    </citation>
    <scope>NUCLEOTIDE SEQUENCE [LARGE SCALE GENOMIC DNA]</scope>
    <source>
        <strain evidence="3">cv. Huhao1</strain>
        <tissue evidence="2">Leaf</tissue>
    </source>
</reference>
<dbReference type="PANTHER" id="PTHR31343:SF66">
    <property type="entry name" value="DUF789 DOMAIN-CONTAINING PROTEIN"/>
    <property type="match status" value="1"/>
</dbReference>
<dbReference type="OrthoDB" id="784906at2759"/>
<keyword evidence="3" id="KW-1185">Reference proteome</keyword>